<protein>
    <recommendedName>
        <fullName evidence="1">SnoaL-like domain-containing protein</fullName>
    </recommendedName>
</protein>
<dbReference type="Pfam" id="PF12680">
    <property type="entry name" value="SnoaL_2"/>
    <property type="match status" value="1"/>
</dbReference>
<gene>
    <name evidence="2" type="ORF">METZ01_LOCUS253783</name>
</gene>
<feature type="non-terminal residue" evidence="2">
    <location>
        <position position="91"/>
    </location>
</feature>
<organism evidence="2">
    <name type="scientific">marine metagenome</name>
    <dbReference type="NCBI Taxonomy" id="408172"/>
    <lineage>
        <taxon>unclassified sequences</taxon>
        <taxon>metagenomes</taxon>
        <taxon>ecological metagenomes</taxon>
    </lineage>
</organism>
<dbReference type="InterPro" id="IPR037401">
    <property type="entry name" value="SnoaL-like"/>
</dbReference>
<dbReference type="InterPro" id="IPR032710">
    <property type="entry name" value="NTF2-like_dom_sf"/>
</dbReference>
<reference evidence="2" key="1">
    <citation type="submission" date="2018-05" db="EMBL/GenBank/DDBJ databases">
        <authorList>
            <person name="Lanie J.A."/>
            <person name="Ng W.-L."/>
            <person name="Kazmierczak K.M."/>
            <person name="Andrzejewski T.M."/>
            <person name="Davidsen T.M."/>
            <person name="Wayne K.J."/>
            <person name="Tettelin H."/>
            <person name="Glass J.I."/>
            <person name="Rusch D."/>
            <person name="Podicherti R."/>
            <person name="Tsui H.-C.T."/>
            <person name="Winkler M.E."/>
        </authorList>
    </citation>
    <scope>NUCLEOTIDE SEQUENCE</scope>
</reference>
<name>A0A382INU1_9ZZZZ</name>
<sequence length="91" mass="10362">MPKKQPFRTPNEVAQDHITAVLAGDPKQMAADYAHNAVLERDEGTYSGIREIEDYFLTVPKRLGESIIYFDQLIIEGSTATFFWRIVGRSE</sequence>
<dbReference type="Gene3D" id="3.10.450.50">
    <property type="match status" value="1"/>
</dbReference>
<dbReference type="SUPFAM" id="SSF54427">
    <property type="entry name" value="NTF2-like"/>
    <property type="match status" value="1"/>
</dbReference>
<proteinExistence type="predicted"/>
<feature type="domain" description="SnoaL-like" evidence="1">
    <location>
        <begin position="15"/>
        <end position="88"/>
    </location>
</feature>
<evidence type="ECO:0000259" key="1">
    <source>
        <dbReference type="Pfam" id="PF12680"/>
    </source>
</evidence>
<dbReference type="AlphaFoldDB" id="A0A382INU1"/>
<dbReference type="EMBL" id="UINC01068357">
    <property type="protein sequence ID" value="SVC00929.1"/>
    <property type="molecule type" value="Genomic_DNA"/>
</dbReference>
<evidence type="ECO:0000313" key="2">
    <source>
        <dbReference type="EMBL" id="SVC00929.1"/>
    </source>
</evidence>
<accession>A0A382INU1</accession>